<dbReference type="AlphaFoldDB" id="A0A0M2RCX0"/>
<evidence type="ECO:0000313" key="3">
    <source>
        <dbReference type="EMBL" id="KKJ77855.1"/>
    </source>
</evidence>
<accession>A0A0M2RCX0</accession>
<dbReference type="GO" id="GO:0003700">
    <property type="term" value="F:DNA-binding transcription factor activity"/>
    <property type="evidence" value="ECO:0007669"/>
    <property type="project" value="TreeGrafter"/>
</dbReference>
<dbReference type="Gene3D" id="1.10.260.40">
    <property type="entry name" value="lambda repressor-like DNA-binding domains"/>
    <property type="match status" value="1"/>
</dbReference>
<proteinExistence type="predicted"/>
<dbReference type="PROSITE" id="PS50943">
    <property type="entry name" value="HTH_CROC1"/>
    <property type="match status" value="1"/>
</dbReference>
<dbReference type="GO" id="GO:0005829">
    <property type="term" value="C:cytosol"/>
    <property type="evidence" value="ECO:0007669"/>
    <property type="project" value="TreeGrafter"/>
</dbReference>
<dbReference type="InterPro" id="IPR001387">
    <property type="entry name" value="Cro/C1-type_HTH"/>
</dbReference>
<dbReference type="InterPro" id="IPR010982">
    <property type="entry name" value="Lambda_DNA-bd_dom_sf"/>
</dbReference>
<feature type="domain" description="HTH cro/C1-type" evidence="2">
    <location>
        <begin position="23"/>
        <end position="77"/>
    </location>
</feature>
<dbReference type="SMART" id="SM00530">
    <property type="entry name" value="HTH_XRE"/>
    <property type="match status" value="1"/>
</dbReference>
<sequence>MVTQINNNSSDTHRIENHVGQKIRERRTMLGLTQQQLADLIGVTYQQAHKYERGINRVSAGRLYEISQALGVEISFFYEGLDNSQNIVSERQRMCLDLARNFTNIKNEKHQDALSMLCRVLSEQSLSDPEAA</sequence>
<keyword evidence="4" id="KW-1185">Reference proteome</keyword>
<evidence type="ECO:0000259" key="2">
    <source>
        <dbReference type="PROSITE" id="PS50943"/>
    </source>
</evidence>
<dbReference type="STRING" id="1549748.WH95_05365"/>
<dbReference type="GO" id="GO:0003677">
    <property type="term" value="F:DNA binding"/>
    <property type="evidence" value="ECO:0007669"/>
    <property type="project" value="UniProtKB-KW"/>
</dbReference>
<dbReference type="PANTHER" id="PTHR46797:SF1">
    <property type="entry name" value="METHYLPHOSPHONATE SYNTHASE"/>
    <property type="match status" value="1"/>
</dbReference>
<protein>
    <submittedName>
        <fullName evidence="3">XRE family transcriptional regulator</fullName>
    </submittedName>
</protein>
<comment type="caution">
    <text evidence="3">The sequence shown here is derived from an EMBL/GenBank/DDBJ whole genome shotgun (WGS) entry which is preliminary data.</text>
</comment>
<gene>
    <name evidence="3" type="ORF">WH95_05365</name>
</gene>
<keyword evidence="1" id="KW-0238">DNA-binding</keyword>
<dbReference type="InterPro" id="IPR050807">
    <property type="entry name" value="TransReg_Diox_bact_type"/>
</dbReference>
<dbReference type="CDD" id="cd00093">
    <property type="entry name" value="HTH_XRE"/>
    <property type="match status" value="1"/>
</dbReference>
<organism evidence="3 4">
    <name type="scientific">Kiloniella litopenaei</name>
    <dbReference type="NCBI Taxonomy" id="1549748"/>
    <lineage>
        <taxon>Bacteria</taxon>
        <taxon>Pseudomonadati</taxon>
        <taxon>Pseudomonadota</taxon>
        <taxon>Alphaproteobacteria</taxon>
        <taxon>Rhodospirillales</taxon>
        <taxon>Kiloniellaceae</taxon>
        <taxon>Kiloniella</taxon>
    </lineage>
</organism>
<dbReference type="EMBL" id="LANI01000003">
    <property type="protein sequence ID" value="KKJ77855.1"/>
    <property type="molecule type" value="Genomic_DNA"/>
</dbReference>
<dbReference type="Pfam" id="PF01381">
    <property type="entry name" value="HTH_3"/>
    <property type="match status" value="1"/>
</dbReference>
<name>A0A0M2RCX0_9PROT</name>
<dbReference type="PANTHER" id="PTHR46797">
    <property type="entry name" value="HTH-TYPE TRANSCRIPTIONAL REGULATOR"/>
    <property type="match status" value="1"/>
</dbReference>
<reference evidence="3 4" key="1">
    <citation type="submission" date="2015-03" db="EMBL/GenBank/DDBJ databases">
        <title>Genome sequence of Kiloniella sp. P1-1, isolated from the gut microflora of Pacific white shrimp, Penaeus vannamei.</title>
        <authorList>
            <person name="Shao Z."/>
            <person name="Wang L."/>
            <person name="Li X."/>
        </authorList>
    </citation>
    <scope>NUCLEOTIDE SEQUENCE [LARGE SCALE GENOMIC DNA]</scope>
    <source>
        <strain evidence="3 4">P1-1</strain>
    </source>
</reference>
<dbReference type="SUPFAM" id="SSF47413">
    <property type="entry name" value="lambda repressor-like DNA-binding domains"/>
    <property type="match status" value="1"/>
</dbReference>
<dbReference type="PATRIC" id="fig|1549748.8.peg.2561"/>
<evidence type="ECO:0000256" key="1">
    <source>
        <dbReference type="ARBA" id="ARBA00023125"/>
    </source>
</evidence>
<dbReference type="OrthoDB" id="9797172at2"/>
<dbReference type="RefSeq" id="WP_046503997.1">
    <property type="nucleotide sequence ID" value="NZ_CBDDLU010000013.1"/>
</dbReference>
<dbReference type="Proteomes" id="UP000034491">
    <property type="component" value="Unassembled WGS sequence"/>
</dbReference>
<evidence type="ECO:0000313" key="4">
    <source>
        <dbReference type="Proteomes" id="UP000034491"/>
    </source>
</evidence>